<gene>
    <name evidence="1" type="ORF">N869_14835</name>
</gene>
<proteinExistence type="predicted"/>
<organism evidence="1 2">
    <name type="scientific">Cellulomonas bogoriensis 69B4 = DSM 16987</name>
    <dbReference type="NCBI Taxonomy" id="1386082"/>
    <lineage>
        <taxon>Bacteria</taxon>
        <taxon>Bacillati</taxon>
        <taxon>Actinomycetota</taxon>
        <taxon>Actinomycetes</taxon>
        <taxon>Micrococcales</taxon>
        <taxon>Cellulomonadaceae</taxon>
        <taxon>Cellulomonas</taxon>
    </lineage>
</organism>
<dbReference type="AlphaFoldDB" id="A0A0A0BY79"/>
<keyword evidence="2" id="KW-1185">Reference proteome</keyword>
<comment type="caution">
    <text evidence="1">The sequence shown here is derived from an EMBL/GenBank/DDBJ whole genome shotgun (WGS) entry which is preliminary data.</text>
</comment>
<dbReference type="SUPFAM" id="SSF140453">
    <property type="entry name" value="EsxAB dimer-like"/>
    <property type="match status" value="1"/>
</dbReference>
<dbReference type="RefSeq" id="WP_035059485.1">
    <property type="nucleotide sequence ID" value="NZ_AXCZ01000049.1"/>
</dbReference>
<dbReference type="Proteomes" id="UP000054314">
    <property type="component" value="Unassembled WGS sequence"/>
</dbReference>
<name>A0A0A0BY79_9CELL</name>
<accession>A0A0A0BY79</accession>
<reference evidence="1 2" key="1">
    <citation type="submission" date="2013-08" db="EMBL/GenBank/DDBJ databases">
        <title>Genome sequencing of Cellulomonas bogoriensis 69B4.</title>
        <authorList>
            <person name="Chen F."/>
            <person name="Li Y."/>
            <person name="Wang G."/>
        </authorList>
    </citation>
    <scope>NUCLEOTIDE SEQUENCE [LARGE SCALE GENOMIC DNA]</scope>
    <source>
        <strain evidence="1 2">69B4</strain>
    </source>
</reference>
<evidence type="ECO:0000313" key="1">
    <source>
        <dbReference type="EMBL" id="KGM13338.1"/>
    </source>
</evidence>
<sequence length="405" mass="42782">MIDTHVPGDPGSVRAAAEWLSPTLRNGLTMFTRFCTTQRAGHFTWIGESGEAYHHVLEQLRRAAEDQPGIAADAAEKLRAYAGQLERMQHKFADMRDDAASGGLVVVGTVIEPPSDALPPPHCLGPDASPAQVNQFDAAQRAYERQLEKVELYNRIAHEVAVAWDKLEVWIIDNLDAFGAELEPQPLSGAVLDAMAKTNKFALKSITELKTQTHKANIETLRAHAETLRHDARVFKREMGSGNPAVREAARAADPDALRRAASGAESTADALRRTPTRHLPLVGDALSLGLAGQEIASGESPSTVVIGELGSVVGAAVGIAAAVVVTGVIGVTAPAWATAAAAVAGAWAIGEGGRWAYESAVPQDVREAIDAGLENAWDATTDFAEDAWSSVTDGVSGKPNPVCS</sequence>
<protein>
    <submittedName>
        <fullName evidence="1">Uncharacterized protein</fullName>
    </submittedName>
</protein>
<evidence type="ECO:0000313" key="2">
    <source>
        <dbReference type="Proteomes" id="UP000054314"/>
    </source>
</evidence>
<dbReference type="InterPro" id="IPR036689">
    <property type="entry name" value="ESAT-6-like_sf"/>
</dbReference>
<dbReference type="EMBL" id="AXCZ01000049">
    <property type="protein sequence ID" value="KGM13338.1"/>
    <property type="molecule type" value="Genomic_DNA"/>
</dbReference>
<dbReference type="OrthoDB" id="4821850at2"/>